<name>A0ABR2YIY2_9CHLO</name>
<dbReference type="InterPro" id="IPR016181">
    <property type="entry name" value="Acyl_CoA_acyltransferase"/>
</dbReference>
<feature type="region of interest" description="Disordered" evidence="1">
    <location>
        <begin position="222"/>
        <end position="253"/>
    </location>
</feature>
<feature type="compositionally biased region" description="Low complexity" evidence="1">
    <location>
        <begin position="240"/>
        <end position="253"/>
    </location>
</feature>
<proteinExistence type="predicted"/>
<dbReference type="InterPro" id="IPR000182">
    <property type="entry name" value="GNAT_dom"/>
</dbReference>
<dbReference type="PANTHER" id="PTHR47489">
    <property type="entry name" value="ACYL-COA N-ACYLTRANSFERASES (NAT) SUPERFAMILY PROTEIN"/>
    <property type="match status" value="1"/>
</dbReference>
<accession>A0ABR2YIY2</accession>
<dbReference type="CDD" id="cd04301">
    <property type="entry name" value="NAT_SF"/>
    <property type="match status" value="1"/>
</dbReference>
<dbReference type="PROSITE" id="PS51186">
    <property type="entry name" value="GNAT"/>
    <property type="match status" value="1"/>
</dbReference>
<reference evidence="3 4" key="1">
    <citation type="journal article" date="2024" name="Nat. Commun.">
        <title>Phylogenomics reveals the evolutionary origins of lichenization in chlorophyte algae.</title>
        <authorList>
            <person name="Puginier C."/>
            <person name="Libourel C."/>
            <person name="Otte J."/>
            <person name="Skaloud P."/>
            <person name="Haon M."/>
            <person name="Grisel S."/>
            <person name="Petersen M."/>
            <person name="Berrin J.G."/>
            <person name="Delaux P.M."/>
            <person name="Dal Grande F."/>
            <person name="Keller J."/>
        </authorList>
    </citation>
    <scope>NUCLEOTIDE SEQUENCE [LARGE SCALE GENOMIC DNA]</scope>
    <source>
        <strain evidence="3 4">SAG 216-7</strain>
    </source>
</reference>
<sequence>MGQRNRKLKNRFFRTSKLESGSIPASICLVAEAWQRLHGVEPRRASERMQARHATTEEAVAAETEVVTPKFFPFVPQTDVRQAFLEYRYRAAAPGGSLLIRPITEKQMHDTTELLTQSFSEAMGYMSVYRTFLRRHIQQYLQQHALLPPKTIVLVALLSPSGQATICLDGHESSNGAAKRLNRTGAAQSLSAAEMAAERERASVHTNIEELMQRLTAARLPGADANSSKLGEGTAEYDDGQAGSSAEASSSNAAEEGVLVGTVEVSVAASTRTRFLTLNAPEECAYVCNMAVSPEYRRRGYGLLLLEAAEEIARLGGQRDLYLHLRFQDKPAQALYQRAGYSVCKQDNLLVVLLGQDRRYLMHKRLTPGLTPGSA</sequence>
<dbReference type="Pfam" id="PF00583">
    <property type="entry name" value="Acetyltransf_1"/>
    <property type="match status" value="1"/>
</dbReference>
<dbReference type="SUPFAM" id="SSF55729">
    <property type="entry name" value="Acyl-CoA N-acyltransferases (Nat)"/>
    <property type="match status" value="1"/>
</dbReference>
<keyword evidence="4" id="KW-1185">Reference proteome</keyword>
<protein>
    <recommendedName>
        <fullName evidence="2">N-acetyltransferase domain-containing protein</fullName>
    </recommendedName>
</protein>
<dbReference type="EMBL" id="JALJOT010000010">
    <property type="protein sequence ID" value="KAK9906440.1"/>
    <property type="molecule type" value="Genomic_DNA"/>
</dbReference>
<evidence type="ECO:0000259" key="2">
    <source>
        <dbReference type="PROSITE" id="PS51186"/>
    </source>
</evidence>
<dbReference type="Proteomes" id="UP001491310">
    <property type="component" value="Unassembled WGS sequence"/>
</dbReference>
<dbReference type="Gene3D" id="3.40.630.30">
    <property type="match status" value="1"/>
</dbReference>
<evidence type="ECO:0000313" key="3">
    <source>
        <dbReference type="EMBL" id="KAK9906440.1"/>
    </source>
</evidence>
<gene>
    <name evidence="3" type="ORF">WJX75_001880</name>
</gene>
<evidence type="ECO:0000313" key="4">
    <source>
        <dbReference type="Proteomes" id="UP001491310"/>
    </source>
</evidence>
<comment type="caution">
    <text evidence="3">The sequence shown here is derived from an EMBL/GenBank/DDBJ whole genome shotgun (WGS) entry which is preliminary data.</text>
</comment>
<evidence type="ECO:0000256" key="1">
    <source>
        <dbReference type="SAM" id="MobiDB-lite"/>
    </source>
</evidence>
<organism evidence="3 4">
    <name type="scientific">Coccomyxa subellipsoidea</name>
    <dbReference type="NCBI Taxonomy" id="248742"/>
    <lineage>
        <taxon>Eukaryota</taxon>
        <taxon>Viridiplantae</taxon>
        <taxon>Chlorophyta</taxon>
        <taxon>core chlorophytes</taxon>
        <taxon>Trebouxiophyceae</taxon>
        <taxon>Trebouxiophyceae incertae sedis</taxon>
        <taxon>Coccomyxaceae</taxon>
        <taxon>Coccomyxa</taxon>
    </lineage>
</organism>
<dbReference type="PANTHER" id="PTHR47489:SF2">
    <property type="entry name" value="GCN5-RELATED N-ACETYLTRANSFERASE 5, CHLOROPLASTIC"/>
    <property type="match status" value="1"/>
</dbReference>
<feature type="domain" description="N-acetyltransferase" evidence="2">
    <location>
        <begin position="210"/>
        <end position="367"/>
    </location>
</feature>